<dbReference type="SUPFAM" id="SSF52402">
    <property type="entry name" value="Adenine nucleotide alpha hydrolases-like"/>
    <property type="match status" value="2"/>
</dbReference>
<dbReference type="Pfam" id="PF00582">
    <property type="entry name" value="Usp"/>
    <property type="match status" value="1"/>
</dbReference>
<evidence type="ECO:0000259" key="2">
    <source>
        <dbReference type="Pfam" id="PF00582"/>
    </source>
</evidence>
<gene>
    <name evidence="3" type="ORF">SAMN06296416_101647</name>
</gene>
<organism evidence="3 4">
    <name type="scientific">Pseudoxanthomonas wuyuanensis</name>
    <dbReference type="NCBI Taxonomy" id="1073196"/>
    <lineage>
        <taxon>Bacteria</taxon>
        <taxon>Pseudomonadati</taxon>
        <taxon>Pseudomonadota</taxon>
        <taxon>Gammaproteobacteria</taxon>
        <taxon>Lysobacterales</taxon>
        <taxon>Lysobacteraceae</taxon>
        <taxon>Pseudoxanthomonas</taxon>
    </lineage>
</organism>
<dbReference type="Proteomes" id="UP000219374">
    <property type="component" value="Unassembled WGS sequence"/>
</dbReference>
<sequence>MLKDIFIPMTGAPADGAALNVAVALAAHHQAHLTIAELVNLQAPVTGPWDLAPAMAMGEVHDRLRSQARANAAKLRNRLQKEAVDSEVRVVEALSSPPPEMAVSLAQCADLSVLAGTAGSPVGDAVANAFFSELLFGSGRPLLLVPPRGKLSLPLKRVVIGWTANSHAARAVHDALPLLGDAEQVDILMIDAPAGQPDKSPDPGSGIADHLARHGIAVKLVKKASHDNPLSQILIEHAQKAKAQMIVIGGYGHSRLREWVAGGMTREMLVRSPLPVLYSH</sequence>
<protein>
    <submittedName>
        <fullName evidence="3">Nucleotide-binding universal stress protein, UspA family</fullName>
    </submittedName>
</protein>
<dbReference type="RefSeq" id="WP_141400694.1">
    <property type="nucleotide sequence ID" value="NZ_OCND01000001.1"/>
</dbReference>
<proteinExistence type="inferred from homology"/>
<evidence type="ECO:0000313" key="3">
    <source>
        <dbReference type="EMBL" id="SOD51487.1"/>
    </source>
</evidence>
<feature type="domain" description="UspA" evidence="2">
    <location>
        <begin position="157"/>
        <end position="277"/>
    </location>
</feature>
<dbReference type="EMBL" id="OCND01000001">
    <property type="protein sequence ID" value="SOD51487.1"/>
    <property type="molecule type" value="Genomic_DNA"/>
</dbReference>
<evidence type="ECO:0000256" key="1">
    <source>
        <dbReference type="ARBA" id="ARBA00008791"/>
    </source>
</evidence>
<dbReference type="OrthoDB" id="9804721at2"/>
<name>A0A286CYL0_9GAMM</name>
<comment type="similarity">
    <text evidence="1">Belongs to the universal stress protein A family.</text>
</comment>
<accession>A0A286CYL0</accession>
<evidence type="ECO:0000313" key="4">
    <source>
        <dbReference type="Proteomes" id="UP000219374"/>
    </source>
</evidence>
<dbReference type="PANTHER" id="PTHR46268">
    <property type="entry name" value="STRESS RESPONSE PROTEIN NHAX"/>
    <property type="match status" value="1"/>
</dbReference>
<dbReference type="Gene3D" id="3.40.50.12370">
    <property type="match status" value="1"/>
</dbReference>
<dbReference type="InterPro" id="IPR006016">
    <property type="entry name" value="UspA"/>
</dbReference>
<dbReference type="CDD" id="cd00293">
    <property type="entry name" value="USP-like"/>
    <property type="match status" value="1"/>
</dbReference>
<reference evidence="3 4" key="1">
    <citation type="submission" date="2017-09" db="EMBL/GenBank/DDBJ databases">
        <authorList>
            <person name="Ehlers B."/>
            <person name="Leendertz F.H."/>
        </authorList>
    </citation>
    <scope>NUCLEOTIDE SEQUENCE [LARGE SCALE GENOMIC DNA]</scope>
    <source>
        <strain evidence="3 4">CGMCC 1.10978</strain>
    </source>
</reference>
<dbReference type="PANTHER" id="PTHR46268:SF15">
    <property type="entry name" value="UNIVERSAL STRESS PROTEIN HP_0031"/>
    <property type="match status" value="1"/>
</dbReference>
<dbReference type="AlphaFoldDB" id="A0A286CYL0"/>
<keyword evidence="4" id="KW-1185">Reference proteome</keyword>